<dbReference type="SUPFAM" id="SSF56112">
    <property type="entry name" value="Protein kinase-like (PK-like)"/>
    <property type="match status" value="1"/>
</dbReference>
<gene>
    <name evidence="2" type="ORF">GCM10023205_04820</name>
</gene>
<name>A0ABP9GN58_9ACTN</name>
<reference evidence="3" key="1">
    <citation type="journal article" date="2019" name="Int. J. Syst. Evol. Microbiol.">
        <title>The Global Catalogue of Microorganisms (GCM) 10K type strain sequencing project: providing services to taxonomists for standard genome sequencing and annotation.</title>
        <authorList>
            <consortium name="The Broad Institute Genomics Platform"/>
            <consortium name="The Broad Institute Genome Sequencing Center for Infectious Disease"/>
            <person name="Wu L."/>
            <person name="Ma J."/>
        </authorList>
    </citation>
    <scope>NUCLEOTIDE SEQUENCE [LARGE SCALE GENOMIC DNA]</scope>
    <source>
        <strain evidence="3">JCM 17986</strain>
    </source>
</reference>
<proteinExistence type="predicted"/>
<dbReference type="Gene3D" id="3.90.1200.10">
    <property type="match status" value="1"/>
</dbReference>
<protein>
    <submittedName>
        <fullName evidence="2">Aminoglycoside phosphotransferase family protein</fullName>
    </submittedName>
</protein>
<sequence>MDEMPGPLAALVTSVLGPDVDVWSRSWPGAASRVWEARAPNGAAVFAKVHSTPKFHRREVAAYESWVTLLGEDTPRLLACDSALPGILVTPLPGVPVKFQPLPPGQDAEVHALAGALARRIHDTAICPAATASALPSAYVLKHLGRARLTDADLSRAQAVLVAAAQVTLPMVPTHGDFQPRNWLYNNDSRVRVIDFERAEPGASVRDFRLLVNGPWQERPDLREAFFDGYGRSLTTDEEIALAGWVVLDALDSAHWGAKDNDAEVLARGLAGLAQLRNGR</sequence>
<dbReference type="Pfam" id="PF01636">
    <property type="entry name" value="APH"/>
    <property type="match status" value="1"/>
</dbReference>
<comment type="caution">
    <text evidence="2">The sequence shown here is derived from an EMBL/GenBank/DDBJ whole genome shotgun (WGS) entry which is preliminary data.</text>
</comment>
<dbReference type="InterPro" id="IPR011009">
    <property type="entry name" value="Kinase-like_dom_sf"/>
</dbReference>
<dbReference type="InterPro" id="IPR002575">
    <property type="entry name" value="Aminoglycoside_PTrfase"/>
</dbReference>
<evidence type="ECO:0000259" key="1">
    <source>
        <dbReference type="Pfam" id="PF01636"/>
    </source>
</evidence>
<feature type="domain" description="Aminoglycoside phosphotransferase" evidence="1">
    <location>
        <begin position="29"/>
        <end position="235"/>
    </location>
</feature>
<organism evidence="2 3">
    <name type="scientific">Yinghuangia aomiensis</name>
    <dbReference type="NCBI Taxonomy" id="676205"/>
    <lineage>
        <taxon>Bacteria</taxon>
        <taxon>Bacillati</taxon>
        <taxon>Actinomycetota</taxon>
        <taxon>Actinomycetes</taxon>
        <taxon>Kitasatosporales</taxon>
        <taxon>Streptomycetaceae</taxon>
        <taxon>Yinghuangia</taxon>
    </lineage>
</organism>
<dbReference type="EMBL" id="BAABHS010000001">
    <property type="protein sequence ID" value="GAA4947866.1"/>
    <property type="molecule type" value="Genomic_DNA"/>
</dbReference>
<evidence type="ECO:0000313" key="2">
    <source>
        <dbReference type="EMBL" id="GAA4947866.1"/>
    </source>
</evidence>
<dbReference type="Proteomes" id="UP001500466">
    <property type="component" value="Unassembled WGS sequence"/>
</dbReference>
<accession>A0ABP9GN58</accession>
<evidence type="ECO:0000313" key="3">
    <source>
        <dbReference type="Proteomes" id="UP001500466"/>
    </source>
</evidence>
<keyword evidence="3" id="KW-1185">Reference proteome</keyword>